<evidence type="ECO:0000313" key="4">
    <source>
        <dbReference type="Proteomes" id="UP000826793"/>
    </source>
</evidence>
<proteinExistence type="predicted"/>
<evidence type="ECO:0000259" key="2">
    <source>
        <dbReference type="Pfam" id="PF07853"/>
    </source>
</evidence>
<evidence type="ECO:0000256" key="1">
    <source>
        <dbReference type="SAM" id="Phobius"/>
    </source>
</evidence>
<dbReference type="AlphaFoldDB" id="A0A9D2MUK2"/>
<dbReference type="EMBL" id="DWXG01000038">
    <property type="protein sequence ID" value="HJB97883.1"/>
    <property type="molecule type" value="Genomic_DNA"/>
</dbReference>
<keyword evidence="1" id="KW-0472">Membrane</keyword>
<feature type="transmembrane region" description="Helical" evidence="1">
    <location>
        <begin position="114"/>
        <end position="134"/>
    </location>
</feature>
<reference evidence="3" key="1">
    <citation type="journal article" date="2021" name="PeerJ">
        <title>Extensive microbial diversity within the chicken gut microbiome revealed by metagenomics and culture.</title>
        <authorList>
            <person name="Gilroy R."/>
            <person name="Ravi A."/>
            <person name="Getino M."/>
            <person name="Pursley I."/>
            <person name="Horton D.L."/>
            <person name="Alikhan N.F."/>
            <person name="Baker D."/>
            <person name="Gharbi K."/>
            <person name="Hall N."/>
            <person name="Watson M."/>
            <person name="Adriaenssens E.M."/>
            <person name="Foster-Nyarko E."/>
            <person name="Jarju S."/>
            <person name="Secka A."/>
            <person name="Antonio M."/>
            <person name="Oren A."/>
            <person name="Chaudhuri R.R."/>
            <person name="La Ragione R."/>
            <person name="Hildebrand F."/>
            <person name="Pallen M.J."/>
        </authorList>
    </citation>
    <scope>NUCLEOTIDE SEQUENCE</scope>
    <source>
        <strain evidence="3">CHK185-1770</strain>
    </source>
</reference>
<dbReference type="InterPro" id="IPR012867">
    <property type="entry name" value="DUF1648"/>
</dbReference>
<organism evidence="3 4">
    <name type="scientific">Candidatus Acutalibacter pullicola</name>
    <dbReference type="NCBI Taxonomy" id="2838417"/>
    <lineage>
        <taxon>Bacteria</taxon>
        <taxon>Bacillati</taxon>
        <taxon>Bacillota</taxon>
        <taxon>Clostridia</taxon>
        <taxon>Eubacteriales</taxon>
        <taxon>Acutalibacteraceae</taxon>
        <taxon>Acutalibacter</taxon>
    </lineage>
</organism>
<reference evidence="3" key="2">
    <citation type="submission" date="2021-04" db="EMBL/GenBank/DDBJ databases">
        <authorList>
            <person name="Gilroy R."/>
        </authorList>
    </citation>
    <scope>NUCLEOTIDE SEQUENCE</scope>
    <source>
        <strain evidence="3">CHK185-1770</strain>
    </source>
</reference>
<accession>A0A9D2MUK2</accession>
<keyword evidence="1" id="KW-0812">Transmembrane</keyword>
<feature type="domain" description="DUF1648" evidence="2">
    <location>
        <begin position="14"/>
        <end position="56"/>
    </location>
</feature>
<sequence length="152" mass="17139">MIGFVKVYWLELALFAVSLVGVLVAWPFLPEQVPVLWNLPTRPAPKWSLLLLTILQLPGACLVRFGLHLYFVRYPALAFTFGCLERLVPPLFSVALILCQLSSVLGAFGLFFPVLYVLLGELVFLVLLCVCLAAKQWTKRCRLKSSLRCKKE</sequence>
<keyword evidence="1" id="KW-1133">Transmembrane helix</keyword>
<gene>
    <name evidence="3" type="ORF">H9710_04805</name>
</gene>
<protein>
    <submittedName>
        <fullName evidence="3">DUF1648 domain-containing protein</fullName>
    </submittedName>
</protein>
<dbReference type="Proteomes" id="UP000826793">
    <property type="component" value="Unassembled WGS sequence"/>
</dbReference>
<name>A0A9D2MUK2_9FIRM</name>
<feature type="transmembrane region" description="Helical" evidence="1">
    <location>
        <begin position="49"/>
        <end position="67"/>
    </location>
</feature>
<feature type="transmembrane region" description="Helical" evidence="1">
    <location>
        <begin position="7"/>
        <end position="29"/>
    </location>
</feature>
<dbReference type="Pfam" id="PF07853">
    <property type="entry name" value="DUF1648"/>
    <property type="match status" value="1"/>
</dbReference>
<evidence type="ECO:0000313" key="3">
    <source>
        <dbReference type="EMBL" id="HJB97883.1"/>
    </source>
</evidence>
<comment type="caution">
    <text evidence="3">The sequence shown here is derived from an EMBL/GenBank/DDBJ whole genome shotgun (WGS) entry which is preliminary data.</text>
</comment>
<feature type="transmembrane region" description="Helical" evidence="1">
    <location>
        <begin position="87"/>
        <end position="108"/>
    </location>
</feature>